<evidence type="ECO:0000259" key="1">
    <source>
        <dbReference type="Pfam" id="PF20671"/>
    </source>
</evidence>
<dbReference type="Proteomes" id="UP001165065">
    <property type="component" value="Unassembled WGS sequence"/>
</dbReference>
<reference evidence="3" key="1">
    <citation type="journal article" date="2023" name="Commun. Biol.">
        <title>Genome analysis of Parmales, the sister group of diatoms, reveals the evolutionary specialization of diatoms from phago-mixotrophs to photoautotrophs.</title>
        <authorList>
            <person name="Ban H."/>
            <person name="Sato S."/>
            <person name="Yoshikawa S."/>
            <person name="Yamada K."/>
            <person name="Nakamura Y."/>
            <person name="Ichinomiya M."/>
            <person name="Sato N."/>
            <person name="Blanc-Mathieu R."/>
            <person name="Endo H."/>
            <person name="Kuwata A."/>
            <person name="Ogata H."/>
        </authorList>
    </citation>
    <scope>NUCLEOTIDE SEQUENCE [LARGE SCALE GENOMIC DNA]</scope>
</reference>
<organism evidence="2 3">
    <name type="scientific">Triparma columacea</name>
    <dbReference type="NCBI Taxonomy" id="722753"/>
    <lineage>
        <taxon>Eukaryota</taxon>
        <taxon>Sar</taxon>
        <taxon>Stramenopiles</taxon>
        <taxon>Ochrophyta</taxon>
        <taxon>Bolidophyceae</taxon>
        <taxon>Parmales</taxon>
        <taxon>Triparmaceae</taxon>
        <taxon>Triparma</taxon>
    </lineage>
</organism>
<dbReference type="OrthoDB" id="199304at2759"/>
<keyword evidence="3" id="KW-1185">Reference proteome</keyword>
<dbReference type="GO" id="GO:0006891">
    <property type="term" value="P:intra-Golgi vesicle-mediated transport"/>
    <property type="evidence" value="ECO:0007669"/>
    <property type="project" value="TreeGrafter"/>
</dbReference>
<dbReference type="GO" id="GO:0007030">
    <property type="term" value="P:Golgi organization"/>
    <property type="evidence" value="ECO:0007669"/>
    <property type="project" value="TreeGrafter"/>
</dbReference>
<dbReference type="PANTHER" id="PTHR13302">
    <property type="entry name" value="CONSERVED OLIGOMERIC GOLGI COMPLEX COMPONENT 3"/>
    <property type="match status" value="1"/>
</dbReference>
<protein>
    <recommendedName>
        <fullName evidence="1">Conserved oligomeric Golgi complex subunit 3 C-terminal domain-containing protein</fullName>
    </recommendedName>
</protein>
<comment type="caution">
    <text evidence="2">The sequence shown here is derived from an EMBL/GenBank/DDBJ whole genome shotgun (WGS) entry which is preliminary data.</text>
</comment>
<dbReference type="GO" id="GO:0016020">
    <property type="term" value="C:membrane"/>
    <property type="evidence" value="ECO:0007669"/>
    <property type="project" value="InterPro"/>
</dbReference>
<evidence type="ECO:0000313" key="2">
    <source>
        <dbReference type="EMBL" id="GMI44097.1"/>
    </source>
</evidence>
<gene>
    <name evidence="2" type="ORF">TrCOL_g9310</name>
</gene>
<dbReference type="InterPro" id="IPR007265">
    <property type="entry name" value="COG_su3"/>
</dbReference>
<dbReference type="EMBL" id="BRYA01000205">
    <property type="protein sequence ID" value="GMI44097.1"/>
    <property type="molecule type" value="Genomic_DNA"/>
</dbReference>
<proteinExistence type="predicted"/>
<dbReference type="GO" id="GO:0006886">
    <property type="term" value="P:intracellular protein transport"/>
    <property type="evidence" value="ECO:0007669"/>
    <property type="project" value="InterPro"/>
</dbReference>
<name>A0A9W7LBY8_9STRA</name>
<dbReference type="Pfam" id="PF20671">
    <property type="entry name" value="COG3_C"/>
    <property type="match status" value="1"/>
</dbReference>
<accession>A0A9W7LBY8</accession>
<dbReference type="InterPro" id="IPR048685">
    <property type="entry name" value="COG3_C"/>
</dbReference>
<evidence type="ECO:0000313" key="3">
    <source>
        <dbReference type="Proteomes" id="UP001165065"/>
    </source>
</evidence>
<sequence>MLTNLDESLEFFKREKGKGGEVRGKNEESMKQGARVMYLINVARSIASNGARERIDKCRNDTGQTEEKDGVKGIEGKGIYVNWERQGSRVRKLWEISSSGSGGESRGKRIMGEYAGGRIWAVKNAMNGICKDGDMKEVRTVVAGMRKIERLERNLWEVYFGDAGQGVLDDMIMGILTVGRSWFRVCFISMSSITSIVSTVGLMREEGTIEGEGGTEKCKAEVCRGASGDGVERLVGIARKEIKRDVEGYKWKKEELRIPAEGAVEAEGGAEDPYKTWYNPVKTTLLLLSRIFSVLPMPVFDDLCRTAVSKCLENLHLASGELSELEDKVQGWCFFIKNVLTLREQLAPFEADMRSTERGLTFSGTGPAVRRFVANRSNLFSLTGNAVLSLGMDVIPKVTESEVDKKEELDEVLRRVCNQLVEHVGNEVLGVEAKGEKDLGEVRGKIEEYLPKVVDDMGKRLNGETVGILKSSIKRKIVKALMDEEGIEELIDLVRGL</sequence>
<dbReference type="GO" id="GO:0005801">
    <property type="term" value="C:cis-Golgi network"/>
    <property type="evidence" value="ECO:0007669"/>
    <property type="project" value="InterPro"/>
</dbReference>
<feature type="domain" description="Conserved oligomeric Golgi complex subunit 3 C-terminal" evidence="1">
    <location>
        <begin position="136"/>
        <end position="364"/>
    </location>
</feature>
<dbReference type="AlphaFoldDB" id="A0A9W7LBY8"/>
<dbReference type="PANTHER" id="PTHR13302:SF8">
    <property type="entry name" value="CONSERVED OLIGOMERIC GOLGI COMPLEX SUBUNIT 3"/>
    <property type="match status" value="1"/>
</dbReference>
<dbReference type="GO" id="GO:0017119">
    <property type="term" value="C:Golgi transport complex"/>
    <property type="evidence" value="ECO:0007669"/>
    <property type="project" value="TreeGrafter"/>
</dbReference>